<evidence type="ECO:0008006" key="4">
    <source>
        <dbReference type="Google" id="ProtNLM"/>
    </source>
</evidence>
<feature type="chain" id="PRO_5002718755" description="Periplasmic heavy metal sensor" evidence="2">
    <location>
        <begin position="33"/>
        <end position="151"/>
    </location>
</feature>
<feature type="region of interest" description="Disordered" evidence="1">
    <location>
        <begin position="31"/>
        <end position="50"/>
    </location>
</feature>
<feature type="compositionally biased region" description="Polar residues" evidence="1">
    <location>
        <begin position="31"/>
        <end position="44"/>
    </location>
</feature>
<evidence type="ECO:0000313" key="3">
    <source>
        <dbReference type="EMBL" id="ABV27246.1"/>
    </source>
</evidence>
<protein>
    <recommendedName>
        <fullName evidence="4">Periplasmic heavy metal sensor</fullName>
    </recommendedName>
</protein>
<proteinExistence type="predicted"/>
<evidence type="ECO:0000256" key="2">
    <source>
        <dbReference type="SAM" id="SignalP"/>
    </source>
</evidence>
<reference evidence="3" key="1">
    <citation type="journal article" date="2007" name="Science">
        <title>Candidatus Chloracidobacterium thermophilum: an aerobic phototrophic Acidobacterium.</title>
        <authorList>
            <person name="Bryant D.A."/>
            <person name="Costas A.M."/>
            <person name="Maresca J.A."/>
            <person name="Chew A.G."/>
            <person name="Klatt C.G."/>
            <person name="Bateson M.M."/>
            <person name="Tallon L.J."/>
            <person name="Hostetler J."/>
            <person name="Nelson W.C."/>
            <person name="Heidelberg J.F."/>
            <person name="Ward D.M."/>
        </authorList>
    </citation>
    <scope>NUCLEOTIDE SEQUENCE</scope>
</reference>
<sequence length="151" mass="16831">MEFLPTMIRAFVFTTVLIVLTLALGSSRQVSAGPSLAQNPTTGVTPKPKAPWKAQEEFHAVLAGTFHPMEDGDFGPVRRRADEMARKARLWARSRPPKGYDAAKLRPLLAKLEREATEVARLVSQQASDEAIRQALNKLHDRYHEIAGECR</sequence>
<name>A8DJQ2_9BACT</name>
<keyword evidence="2" id="KW-0732">Signal</keyword>
<feature type="signal peptide" evidence="2">
    <location>
        <begin position="1"/>
        <end position="32"/>
    </location>
</feature>
<organism evidence="3">
    <name type="scientific">Chloracidobacterium thermophilum</name>
    <dbReference type="NCBI Taxonomy" id="458033"/>
    <lineage>
        <taxon>Bacteria</taxon>
        <taxon>Pseudomonadati</taxon>
        <taxon>Acidobacteriota</taxon>
        <taxon>Terriglobia</taxon>
        <taxon>Terriglobales</taxon>
        <taxon>Acidobacteriaceae</taxon>
        <taxon>Chloracidobacterium</taxon>
    </lineage>
</organism>
<dbReference type="EMBL" id="EF531339">
    <property type="protein sequence ID" value="ABV27246.1"/>
    <property type="molecule type" value="Genomic_DNA"/>
</dbReference>
<evidence type="ECO:0000256" key="1">
    <source>
        <dbReference type="SAM" id="MobiDB-lite"/>
    </source>
</evidence>
<accession>A8DJQ2</accession>
<dbReference type="AlphaFoldDB" id="A8DJQ2"/>
<gene>
    <name evidence="3" type="ORF">YS_M60-F11.145</name>
</gene>